<keyword evidence="6 8" id="KW-1133">Transmembrane helix</keyword>
<feature type="transmembrane region" description="Helical" evidence="8">
    <location>
        <begin position="128"/>
        <end position="149"/>
    </location>
</feature>
<feature type="transmembrane region" description="Helical" evidence="8">
    <location>
        <begin position="59"/>
        <end position="75"/>
    </location>
</feature>
<feature type="transmembrane region" description="Helical" evidence="8">
    <location>
        <begin position="183"/>
        <end position="199"/>
    </location>
</feature>
<reference evidence="9 10" key="1">
    <citation type="submission" date="2018-04" db="EMBL/GenBank/DDBJ databases">
        <title>Novel Campyloabacter and Helicobacter Species and Strains.</title>
        <authorList>
            <person name="Mannion A.J."/>
            <person name="Shen Z."/>
            <person name="Fox J.G."/>
        </authorList>
    </citation>
    <scope>NUCLEOTIDE SEQUENCE [LARGE SCALE GENOMIC DNA]</scope>
    <source>
        <strain evidence="9 10">MIT 99-5101</strain>
    </source>
</reference>
<dbReference type="Pfam" id="PF03591">
    <property type="entry name" value="AzlC"/>
    <property type="match status" value="1"/>
</dbReference>
<keyword evidence="5 8" id="KW-0812">Transmembrane</keyword>
<feature type="transmembrane region" description="Helical" evidence="8">
    <location>
        <begin position="155"/>
        <end position="176"/>
    </location>
</feature>
<dbReference type="Proteomes" id="UP000256650">
    <property type="component" value="Unassembled WGS sequence"/>
</dbReference>
<dbReference type="OrthoDB" id="9803444at2"/>
<evidence type="ECO:0000256" key="3">
    <source>
        <dbReference type="ARBA" id="ARBA00022448"/>
    </source>
</evidence>
<comment type="subcellular location">
    <subcellularLocation>
        <location evidence="1">Cell membrane</location>
        <topology evidence="1">Multi-pass membrane protein</topology>
    </subcellularLocation>
</comment>
<evidence type="ECO:0000256" key="6">
    <source>
        <dbReference type="ARBA" id="ARBA00022989"/>
    </source>
</evidence>
<dbReference type="EMBL" id="NXLS01000004">
    <property type="protein sequence ID" value="RDU63040.1"/>
    <property type="molecule type" value="Genomic_DNA"/>
</dbReference>
<evidence type="ECO:0000256" key="1">
    <source>
        <dbReference type="ARBA" id="ARBA00004651"/>
    </source>
</evidence>
<dbReference type="PANTHER" id="PTHR34979">
    <property type="entry name" value="INNER MEMBRANE PROTEIN YGAZ"/>
    <property type="match status" value="1"/>
</dbReference>
<dbReference type="GO" id="GO:0005886">
    <property type="term" value="C:plasma membrane"/>
    <property type="evidence" value="ECO:0007669"/>
    <property type="project" value="UniProtKB-SubCell"/>
</dbReference>
<evidence type="ECO:0000313" key="10">
    <source>
        <dbReference type="Proteomes" id="UP000256650"/>
    </source>
</evidence>
<evidence type="ECO:0000313" key="9">
    <source>
        <dbReference type="EMBL" id="RDU63040.1"/>
    </source>
</evidence>
<evidence type="ECO:0000256" key="2">
    <source>
        <dbReference type="ARBA" id="ARBA00010735"/>
    </source>
</evidence>
<feature type="transmembrane region" description="Helical" evidence="8">
    <location>
        <begin position="6"/>
        <end position="27"/>
    </location>
</feature>
<keyword evidence="3" id="KW-0813">Transport</keyword>
<comment type="caution">
    <text evidence="9">The sequence shown here is derived from an EMBL/GenBank/DDBJ whole genome shotgun (WGS) entry which is preliminary data.</text>
</comment>
<organism evidence="9 10">
    <name type="scientific">Helicobacter ganmani</name>
    <dbReference type="NCBI Taxonomy" id="60246"/>
    <lineage>
        <taxon>Bacteria</taxon>
        <taxon>Pseudomonadati</taxon>
        <taxon>Campylobacterota</taxon>
        <taxon>Epsilonproteobacteria</taxon>
        <taxon>Campylobacterales</taxon>
        <taxon>Helicobacteraceae</taxon>
        <taxon>Helicobacter</taxon>
    </lineage>
</organism>
<dbReference type="InterPro" id="IPR011606">
    <property type="entry name" value="Brnchd-chn_aa_trnsp_permease"/>
</dbReference>
<dbReference type="AlphaFoldDB" id="A0A3D8ID76"/>
<feature type="transmembrane region" description="Helical" evidence="8">
    <location>
        <begin position="34"/>
        <end position="53"/>
    </location>
</feature>
<gene>
    <name evidence="9" type="ORF">CQA43_05335</name>
</gene>
<evidence type="ECO:0000256" key="5">
    <source>
        <dbReference type="ARBA" id="ARBA00022692"/>
    </source>
</evidence>
<evidence type="ECO:0000256" key="4">
    <source>
        <dbReference type="ARBA" id="ARBA00022475"/>
    </source>
</evidence>
<dbReference type="GO" id="GO:1903785">
    <property type="term" value="P:L-valine transmembrane transport"/>
    <property type="evidence" value="ECO:0007669"/>
    <property type="project" value="TreeGrafter"/>
</dbReference>
<keyword evidence="10" id="KW-1185">Reference proteome</keyword>
<name>A0A3D8ID76_9HELI</name>
<keyword evidence="4" id="KW-1003">Cell membrane</keyword>
<comment type="similarity">
    <text evidence="2">Belongs to the AzlC family.</text>
</comment>
<keyword evidence="7 8" id="KW-0472">Membrane</keyword>
<evidence type="ECO:0000256" key="7">
    <source>
        <dbReference type="ARBA" id="ARBA00023136"/>
    </source>
</evidence>
<accession>A0A3D8ID76</accession>
<sequence length="236" mass="26597">MLFRSFVQTLPVFMGYLPLGIAFGILFSKLHLAWYFGVLSAILIFTGAGQFLLISLLSIHAGFLEIALASFLLNIRHMFYSLAITDEIKNFGIGKYYILFGLTDETFAVLKTNKETLNLTQKEMEINYLFITFFDHIYWVLGCGIGIFLGEQLGFQPQGVEFALTALFSVLTLALLKNSKNRNPFYIALALGVVGLMIFPKEQFLILSMVCGIVILLIFRKWIANNLKPHNVSAEN</sequence>
<dbReference type="PANTHER" id="PTHR34979:SF1">
    <property type="entry name" value="INNER MEMBRANE PROTEIN YGAZ"/>
    <property type="match status" value="1"/>
</dbReference>
<protein>
    <submittedName>
        <fullName evidence="9">Branched-chain amino acid ABC transporter permease</fullName>
    </submittedName>
</protein>
<feature type="transmembrane region" description="Helical" evidence="8">
    <location>
        <begin position="205"/>
        <end position="223"/>
    </location>
</feature>
<evidence type="ECO:0000256" key="8">
    <source>
        <dbReference type="SAM" id="Phobius"/>
    </source>
</evidence>
<proteinExistence type="inferred from homology"/>